<dbReference type="InParanoid" id="K1QHB5"/>
<dbReference type="GO" id="GO:0030425">
    <property type="term" value="C:dendrite"/>
    <property type="evidence" value="ECO:0007669"/>
    <property type="project" value="TreeGrafter"/>
</dbReference>
<reference evidence="2" key="1">
    <citation type="journal article" date="2012" name="Nature">
        <title>The oyster genome reveals stress adaptation and complexity of shell formation.</title>
        <authorList>
            <person name="Zhang G."/>
            <person name="Fang X."/>
            <person name="Guo X."/>
            <person name="Li L."/>
            <person name="Luo R."/>
            <person name="Xu F."/>
            <person name="Yang P."/>
            <person name="Zhang L."/>
            <person name="Wang X."/>
            <person name="Qi H."/>
            <person name="Xiong Z."/>
            <person name="Que H."/>
            <person name="Xie Y."/>
            <person name="Holland P.W."/>
            <person name="Paps J."/>
            <person name="Zhu Y."/>
            <person name="Wu F."/>
            <person name="Chen Y."/>
            <person name="Wang J."/>
            <person name="Peng C."/>
            <person name="Meng J."/>
            <person name="Yang L."/>
            <person name="Liu J."/>
            <person name="Wen B."/>
            <person name="Zhang N."/>
            <person name="Huang Z."/>
            <person name="Zhu Q."/>
            <person name="Feng Y."/>
            <person name="Mount A."/>
            <person name="Hedgecock D."/>
            <person name="Xu Z."/>
            <person name="Liu Y."/>
            <person name="Domazet-Loso T."/>
            <person name="Du Y."/>
            <person name="Sun X."/>
            <person name="Zhang S."/>
            <person name="Liu B."/>
            <person name="Cheng P."/>
            <person name="Jiang X."/>
            <person name="Li J."/>
            <person name="Fan D."/>
            <person name="Wang W."/>
            <person name="Fu W."/>
            <person name="Wang T."/>
            <person name="Wang B."/>
            <person name="Zhang J."/>
            <person name="Peng Z."/>
            <person name="Li Y."/>
            <person name="Li N."/>
            <person name="Wang J."/>
            <person name="Chen M."/>
            <person name="He Y."/>
            <person name="Tan F."/>
            <person name="Song X."/>
            <person name="Zheng Q."/>
            <person name="Huang R."/>
            <person name="Yang H."/>
            <person name="Du X."/>
            <person name="Chen L."/>
            <person name="Yang M."/>
            <person name="Gaffney P.M."/>
            <person name="Wang S."/>
            <person name="Luo L."/>
            <person name="She Z."/>
            <person name="Ming Y."/>
            <person name="Huang W."/>
            <person name="Zhang S."/>
            <person name="Huang B."/>
            <person name="Zhang Y."/>
            <person name="Qu T."/>
            <person name="Ni P."/>
            <person name="Miao G."/>
            <person name="Wang J."/>
            <person name="Wang Q."/>
            <person name="Steinberg C.E."/>
            <person name="Wang H."/>
            <person name="Li N."/>
            <person name="Qian L."/>
            <person name="Zhang G."/>
            <person name="Li Y."/>
            <person name="Yang H."/>
            <person name="Liu X."/>
            <person name="Wang J."/>
            <person name="Yin Y."/>
            <person name="Wang J."/>
        </authorList>
    </citation>
    <scope>NUCLEOTIDE SEQUENCE [LARGE SCALE GENOMIC DNA]</scope>
    <source>
        <strain evidence="2">05x7-T-G4-1.051#20</strain>
    </source>
</reference>
<dbReference type="EMBL" id="JH818262">
    <property type="protein sequence ID" value="EKC36192.1"/>
    <property type="molecule type" value="Genomic_DNA"/>
</dbReference>
<sequence length="166" mass="18902">MDVMEEEEEYTPQEYRDYLDEEEEELPPLNEGDEAISLYDILVERDKSLTEEELWALCRECCLVLEVVNNSPEMFQTLCVTPDTVAFDGAGNVCFLDLDREVLEDWSVYRRFVYQSSGHWSLNGVVVLVWSDMIMLSMPPTGPLSSPNRAGSPSLSGVVYGHLYSD</sequence>
<evidence type="ECO:0000256" key="1">
    <source>
        <dbReference type="SAM" id="MobiDB-lite"/>
    </source>
</evidence>
<feature type="region of interest" description="Disordered" evidence="1">
    <location>
        <begin position="1"/>
        <end position="30"/>
    </location>
</feature>
<evidence type="ECO:0000313" key="2">
    <source>
        <dbReference type="EMBL" id="EKC36192.1"/>
    </source>
</evidence>
<dbReference type="GO" id="GO:0005085">
    <property type="term" value="F:guanyl-nucleotide exchange factor activity"/>
    <property type="evidence" value="ECO:0007669"/>
    <property type="project" value="InterPro"/>
</dbReference>
<gene>
    <name evidence="2" type="ORF">CGI_10017040</name>
</gene>
<feature type="compositionally biased region" description="Acidic residues" evidence="1">
    <location>
        <begin position="19"/>
        <end position="30"/>
    </location>
</feature>
<dbReference type="GO" id="GO:0007264">
    <property type="term" value="P:small GTPase-mediated signal transduction"/>
    <property type="evidence" value="ECO:0007669"/>
    <property type="project" value="InterPro"/>
</dbReference>
<dbReference type="PROSITE" id="PS51377">
    <property type="entry name" value="KIND"/>
    <property type="match status" value="1"/>
</dbReference>
<dbReference type="HOGENOM" id="CLU_1604340_0_0_1"/>
<feature type="compositionally biased region" description="Acidic residues" evidence="1">
    <location>
        <begin position="1"/>
        <end position="11"/>
    </location>
</feature>
<organism evidence="2">
    <name type="scientific">Magallana gigas</name>
    <name type="common">Pacific oyster</name>
    <name type="synonym">Crassostrea gigas</name>
    <dbReference type="NCBI Taxonomy" id="29159"/>
    <lineage>
        <taxon>Eukaryota</taxon>
        <taxon>Metazoa</taxon>
        <taxon>Spiralia</taxon>
        <taxon>Lophotrochozoa</taxon>
        <taxon>Mollusca</taxon>
        <taxon>Bivalvia</taxon>
        <taxon>Autobranchia</taxon>
        <taxon>Pteriomorphia</taxon>
        <taxon>Ostreida</taxon>
        <taxon>Ostreoidea</taxon>
        <taxon>Ostreidae</taxon>
        <taxon>Magallana</taxon>
    </lineage>
</organism>
<name>K1QHB5_MAGGI</name>
<protein>
    <submittedName>
        <fullName evidence="2">Protein very KIND</fullName>
    </submittedName>
</protein>
<dbReference type="InterPro" id="IPR029899">
    <property type="entry name" value="KNDC1"/>
</dbReference>
<dbReference type="GO" id="GO:0032045">
    <property type="term" value="C:guanyl-nucleotide exchange factor complex"/>
    <property type="evidence" value="ECO:0007669"/>
    <property type="project" value="TreeGrafter"/>
</dbReference>
<dbReference type="InterPro" id="IPR011019">
    <property type="entry name" value="KIND_dom"/>
</dbReference>
<accession>K1QHB5</accession>
<dbReference type="PANTHER" id="PTHR21560:SF0">
    <property type="entry name" value="KINASE NON-CATALYTIC C-LOBE DOMAIN-CONTAINING PROTEIN 1"/>
    <property type="match status" value="1"/>
</dbReference>
<dbReference type="GO" id="GO:0048814">
    <property type="term" value="P:regulation of dendrite morphogenesis"/>
    <property type="evidence" value="ECO:0007669"/>
    <property type="project" value="TreeGrafter"/>
</dbReference>
<dbReference type="Gene3D" id="1.10.510.10">
    <property type="entry name" value="Transferase(Phosphotransferase) domain 1"/>
    <property type="match status" value="1"/>
</dbReference>
<proteinExistence type="predicted"/>
<dbReference type="GO" id="GO:0043025">
    <property type="term" value="C:neuronal cell body"/>
    <property type="evidence" value="ECO:0007669"/>
    <property type="project" value="TreeGrafter"/>
</dbReference>
<dbReference type="AlphaFoldDB" id="K1QHB5"/>
<dbReference type="PANTHER" id="PTHR21560">
    <property type="entry name" value="VERY KIND PROTEIN"/>
    <property type="match status" value="1"/>
</dbReference>